<accession>A0A2H5QXZ7</accession>
<reference evidence="7 8" key="1">
    <citation type="journal article" date="2017" name="Front. Genet.">
        <title>Draft sequencing of the heterozygous diploid genome of Satsuma (Citrus unshiu Marc.) using a hybrid assembly approach.</title>
        <authorList>
            <person name="Shimizu T."/>
            <person name="Tanizawa Y."/>
            <person name="Mochizuki T."/>
            <person name="Nagasaki H."/>
            <person name="Yoshioka T."/>
            <person name="Toyoda A."/>
            <person name="Fujiyama A."/>
            <person name="Kaminuma E."/>
            <person name="Nakamura Y."/>
        </authorList>
    </citation>
    <scope>NUCLEOTIDE SEQUENCE [LARGE SCALE GENOMIC DNA]</scope>
    <source>
        <strain evidence="8">cv. Miyagawa wase</strain>
    </source>
</reference>
<dbReference type="SUPFAM" id="SSF52540">
    <property type="entry name" value="P-loop containing nucleoside triphosphate hydrolases"/>
    <property type="match status" value="1"/>
</dbReference>
<dbReference type="FunFam" id="3.40.50.300:FF:001091">
    <property type="entry name" value="Probable disease resistance protein At1g61300"/>
    <property type="match status" value="1"/>
</dbReference>
<dbReference type="Gene3D" id="3.80.10.10">
    <property type="entry name" value="Ribonuclease Inhibitor"/>
    <property type="match status" value="1"/>
</dbReference>
<dbReference type="InterPro" id="IPR050905">
    <property type="entry name" value="Plant_NBS-LRR"/>
</dbReference>
<comment type="caution">
    <text evidence="7">The sequence shown here is derived from an EMBL/GenBank/DDBJ whole genome shotgun (WGS) entry which is preliminary data.</text>
</comment>
<dbReference type="GO" id="GO:0043531">
    <property type="term" value="F:ADP binding"/>
    <property type="evidence" value="ECO:0007669"/>
    <property type="project" value="InterPro"/>
</dbReference>
<evidence type="ECO:0000313" key="7">
    <source>
        <dbReference type="EMBL" id="GAY69175.1"/>
    </source>
</evidence>
<sequence length="681" mass="77387">MDCVSPILDIFTRLWDCSAAKSSYIRHLEDNLKSLSEKKSQIEDLNEDIKRRVETEEHQQQRKRKKVVEGWLNAVESEIKEVDGILQKGCQEIEKKCLGGCCTRNCYASYKIGKTETEEISKVTLLRLEGQDFESVYVTHKLPRPPVDGMATEKTVGADSKLDEVWGCIEDQSEQTIGLYGMGGVGKTTLLKKLNNKFLDVNHCFDLVIFVAVSKEGNLEKIQEVIRKKLDISDYIWNMKGEYDRAVEILISLRRKKFVLLLDDVWERLDLSKIGVSLSDCQNGSKIVFITRSEEVGEDVFNSHPEIPTLVQAVVGECKGLPLALIAIARAMSSRRSPREWQYAIDELRTNPSRFAGMGNLVFPILRFSYDSLTDDTLKTCFLYCSLFPEEINIRKGELIDLWIGEGFLSDFRSITTARNQGEYIIGSLKLTCLLETGEYSENFVKMHDVVRDMALWLASNESKILVQRSSDCTNKSADSWREAFRLSLWGSSIESLPETPSCPHLQTLLVRFTVLETFPHRFFESMGALKVLDLSYNLDLTQLPAGIGALINLRYLNLSNTSTEELPSEIMYLKNLKILLLDESAGSSEVAESHNYFAYLMVIDLDSLPSLKRICHGTMPFPSLQNVSVTNCPNLRELPFNFDSAKNSLVSIRGSAEWWEQLQWEDEATKHVFAAKFREL</sequence>
<keyword evidence="3" id="KW-0677">Repeat</keyword>
<dbReference type="Gene3D" id="3.40.50.300">
    <property type="entry name" value="P-loop containing nucleotide triphosphate hydrolases"/>
    <property type="match status" value="1"/>
</dbReference>
<dbReference type="InterPro" id="IPR036388">
    <property type="entry name" value="WH-like_DNA-bd_sf"/>
</dbReference>
<keyword evidence="4" id="KW-0611">Plant defense</keyword>
<name>A0A2H5QXZ7_CITUN</name>
<gene>
    <name evidence="7" type="ORF">CUMW_269980</name>
</gene>
<evidence type="ECO:0000256" key="5">
    <source>
        <dbReference type="SAM" id="Coils"/>
    </source>
</evidence>
<dbReference type="InterPro" id="IPR027417">
    <property type="entry name" value="P-loop_NTPase"/>
</dbReference>
<evidence type="ECO:0000259" key="6">
    <source>
        <dbReference type="SMART" id="SM00382"/>
    </source>
</evidence>
<dbReference type="InterPro" id="IPR058922">
    <property type="entry name" value="WHD_DRP"/>
</dbReference>
<evidence type="ECO:0000256" key="4">
    <source>
        <dbReference type="ARBA" id="ARBA00022821"/>
    </source>
</evidence>
<protein>
    <recommendedName>
        <fullName evidence="6">AAA+ ATPase domain-containing protein</fullName>
    </recommendedName>
</protein>
<dbReference type="PRINTS" id="PR00364">
    <property type="entry name" value="DISEASERSIST"/>
</dbReference>
<dbReference type="EMBL" id="BDQV01001122">
    <property type="protein sequence ID" value="GAY69175.1"/>
    <property type="molecule type" value="Genomic_DNA"/>
</dbReference>
<feature type="coiled-coil region" evidence="5">
    <location>
        <begin position="25"/>
        <end position="66"/>
    </location>
</feature>
<dbReference type="Pfam" id="PF23598">
    <property type="entry name" value="LRR_14"/>
    <property type="match status" value="1"/>
</dbReference>
<dbReference type="GO" id="GO:0006952">
    <property type="term" value="P:defense response"/>
    <property type="evidence" value="ECO:0007669"/>
    <property type="project" value="UniProtKB-KW"/>
</dbReference>
<keyword evidence="2" id="KW-0433">Leucine-rich repeat</keyword>
<dbReference type="InterPro" id="IPR002182">
    <property type="entry name" value="NB-ARC"/>
</dbReference>
<dbReference type="SUPFAM" id="SSF52058">
    <property type="entry name" value="L domain-like"/>
    <property type="match status" value="1"/>
</dbReference>
<dbReference type="InterPro" id="IPR003593">
    <property type="entry name" value="AAA+_ATPase"/>
</dbReference>
<keyword evidence="5" id="KW-0175">Coiled coil</keyword>
<evidence type="ECO:0000256" key="2">
    <source>
        <dbReference type="ARBA" id="ARBA00022614"/>
    </source>
</evidence>
<dbReference type="Gene3D" id="1.10.10.10">
    <property type="entry name" value="Winged helix-like DNA-binding domain superfamily/Winged helix DNA-binding domain"/>
    <property type="match status" value="1"/>
</dbReference>
<dbReference type="Pfam" id="PF00931">
    <property type="entry name" value="NB-ARC"/>
    <property type="match status" value="1"/>
</dbReference>
<organism evidence="7 8">
    <name type="scientific">Citrus unshiu</name>
    <name type="common">Satsuma mandarin</name>
    <name type="synonym">Citrus nobilis var. unshiu</name>
    <dbReference type="NCBI Taxonomy" id="55188"/>
    <lineage>
        <taxon>Eukaryota</taxon>
        <taxon>Viridiplantae</taxon>
        <taxon>Streptophyta</taxon>
        <taxon>Embryophyta</taxon>
        <taxon>Tracheophyta</taxon>
        <taxon>Spermatophyta</taxon>
        <taxon>Magnoliopsida</taxon>
        <taxon>eudicotyledons</taxon>
        <taxon>Gunneridae</taxon>
        <taxon>Pentapetalae</taxon>
        <taxon>rosids</taxon>
        <taxon>malvids</taxon>
        <taxon>Sapindales</taxon>
        <taxon>Rutaceae</taxon>
        <taxon>Aurantioideae</taxon>
        <taxon>Citrus</taxon>
    </lineage>
</organism>
<dbReference type="SMART" id="SM00382">
    <property type="entry name" value="AAA"/>
    <property type="match status" value="1"/>
</dbReference>
<dbReference type="PANTHER" id="PTHR33463:SF220">
    <property type="entry name" value="NB-ARC DOMAIN-CONTAINING PROTEIN"/>
    <property type="match status" value="1"/>
</dbReference>
<evidence type="ECO:0000313" key="8">
    <source>
        <dbReference type="Proteomes" id="UP000236630"/>
    </source>
</evidence>
<proteinExistence type="inferred from homology"/>
<keyword evidence="8" id="KW-1185">Reference proteome</keyword>
<comment type="similarity">
    <text evidence="1">Belongs to the disease resistance NB-LRR family.</text>
</comment>
<dbReference type="AlphaFoldDB" id="A0A2H5QXZ7"/>
<dbReference type="Proteomes" id="UP000236630">
    <property type="component" value="Unassembled WGS sequence"/>
</dbReference>
<evidence type="ECO:0000256" key="3">
    <source>
        <dbReference type="ARBA" id="ARBA00022737"/>
    </source>
</evidence>
<dbReference type="PANTHER" id="PTHR33463">
    <property type="entry name" value="NB-ARC DOMAIN-CONTAINING PROTEIN-RELATED"/>
    <property type="match status" value="1"/>
</dbReference>
<dbReference type="FunFam" id="1.10.10.10:FF:000322">
    <property type="entry name" value="Probable disease resistance protein At1g63360"/>
    <property type="match status" value="1"/>
</dbReference>
<feature type="domain" description="AAA+ ATPase" evidence="6">
    <location>
        <begin position="173"/>
        <end position="321"/>
    </location>
</feature>
<dbReference type="InterPro" id="IPR032675">
    <property type="entry name" value="LRR_dom_sf"/>
</dbReference>
<dbReference type="InterPro" id="IPR055414">
    <property type="entry name" value="LRR_R13L4/SHOC2-like"/>
</dbReference>
<dbReference type="Pfam" id="PF23559">
    <property type="entry name" value="WHD_DRP"/>
    <property type="match status" value="1"/>
</dbReference>
<evidence type="ECO:0000256" key="1">
    <source>
        <dbReference type="ARBA" id="ARBA00008894"/>
    </source>
</evidence>